<keyword evidence="2" id="KW-1185">Reference proteome</keyword>
<evidence type="ECO:0000313" key="2">
    <source>
        <dbReference type="Proteomes" id="UP000663879"/>
    </source>
</evidence>
<reference evidence="1" key="1">
    <citation type="submission" date="2021-02" db="EMBL/GenBank/DDBJ databases">
        <authorList>
            <person name="Nowell W R."/>
        </authorList>
    </citation>
    <scope>NUCLEOTIDE SEQUENCE</scope>
    <source>
        <strain evidence="1">Ploen Becks lab</strain>
    </source>
</reference>
<dbReference type="EMBL" id="CAJNOC010013719">
    <property type="protein sequence ID" value="CAF1159314.1"/>
    <property type="molecule type" value="Genomic_DNA"/>
</dbReference>
<gene>
    <name evidence="1" type="ORF">OXX778_LOCUS23553</name>
</gene>
<sequence length="75" mass="8599">MWCKEKSDVINLIGSDVNFSLHYRPTTREGIDINNTKKKGRVPGGIGWVINHKVIIFGDFNCDLNSYNQNDKIME</sequence>
<name>A0A814TAW6_9BILA</name>
<proteinExistence type="predicted"/>
<protein>
    <submittedName>
        <fullName evidence="1">Uncharacterized protein</fullName>
    </submittedName>
</protein>
<dbReference type="Proteomes" id="UP000663879">
    <property type="component" value="Unassembled WGS sequence"/>
</dbReference>
<dbReference type="AlphaFoldDB" id="A0A814TAW6"/>
<comment type="caution">
    <text evidence="1">The sequence shown here is derived from an EMBL/GenBank/DDBJ whole genome shotgun (WGS) entry which is preliminary data.</text>
</comment>
<evidence type="ECO:0000313" key="1">
    <source>
        <dbReference type="EMBL" id="CAF1159314.1"/>
    </source>
</evidence>
<accession>A0A814TAW6</accession>
<organism evidence="1 2">
    <name type="scientific">Brachionus calyciflorus</name>
    <dbReference type="NCBI Taxonomy" id="104777"/>
    <lineage>
        <taxon>Eukaryota</taxon>
        <taxon>Metazoa</taxon>
        <taxon>Spiralia</taxon>
        <taxon>Gnathifera</taxon>
        <taxon>Rotifera</taxon>
        <taxon>Eurotatoria</taxon>
        <taxon>Monogononta</taxon>
        <taxon>Pseudotrocha</taxon>
        <taxon>Ploima</taxon>
        <taxon>Brachionidae</taxon>
        <taxon>Brachionus</taxon>
    </lineage>
</organism>